<organism evidence="2 3">
    <name type="scientific">Metarhizium guizhouense (strain ARSEF 977)</name>
    <dbReference type="NCBI Taxonomy" id="1276136"/>
    <lineage>
        <taxon>Eukaryota</taxon>
        <taxon>Fungi</taxon>
        <taxon>Dikarya</taxon>
        <taxon>Ascomycota</taxon>
        <taxon>Pezizomycotina</taxon>
        <taxon>Sordariomycetes</taxon>
        <taxon>Hypocreomycetidae</taxon>
        <taxon>Hypocreales</taxon>
        <taxon>Clavicipitaceae</taxon>
        <taxon>Metarhizium</taxon>
    </lineage>
</organism>
<proteinExistence type="predicted"/>
<comment type="caution">
    <text evidence="2">The sequence shown here is derived from an EMBL/GenBank/DDBJ whole genome shotgun (WGS) entry which is preliminary data.</text>
</comment>
<feature type="compositionally biased region" description="Acidic residues" evidence="1">
    <location>
        <begin position="228"/>
        <end position="276"/>
    </location>
</feature>
<evidence type="ECO:0000313" key="2">
    <source>
        <dbReference type="EMBL" id="KID80890.1"/>
    </source>
</evidence>
<dbReference type="EMBL" id="AZNH01000294">
    <property type="protein sequence ID" value="KID80890.1"/>
    <property type="molecule type" value="Genomic_DNA"/>
</dbReference>
<accession>A0A0B4G2W3</accession>
<sequence>MRERDQDQPFTSLKLWIDYDAAALICCYDRCRCAISHFNYETPTIFLPSKTALLSTHNCESTKVSHAISANFEPLVSRLSQNAISQEGLKAIRALLLPPLGSPGRKYWIIANDGNAADFVGNQQVNTKEVDHYQSVRHRENERDRIRGMRAAETWIDNSGTPSLSFAEQRPWLERTGWEETFRKKSRHLLAALVWMGLKKISTGTSSSPAAPGVHAGDSGSSELGLDSGDEDDCETEQYTTADEEDCADDEEELDDDDDDDDDNGGSSVDCEDDMNVDLSEQHNIIERSAQQTTDVDDKGGHARSDDSVNPYEAILELLFGVCISLLAS</sequence>
<evidence type="ECO:0000313" key="3">
    <source>
        <dbReference type="Proteomes" id="UP000031192"/>
    </source>
</evidence>
<name>A0A0B4G2W3_METGA</name>
<feature type="region of interest" description="Disordered" evidence="1">
    <location>
        <begin position="204"/>
        <end position="307"/>
    </location>
</feature>
<gene>
    <name evidence="2" type="ORF">MGU_11693</name>
</gene>
<feature type="compositionally biased region" description="Low complexity" evidence="1">
    <location>
        <begin position="217"/>
        <end position="227"/>
    </location>
</feature>
<evidence type="ECO:0000256" key="1">
    <source>
        <dbReference type="SAM" id="MobiDB-lite"/>
    </source>
</evidence>
<dbReference type="HOGENOM" id="CLU_844899_0_0_1"/>
<protein>
    <submittedName>
        <fullName evidence="2">Uncharacterized protein</fullName>
    </submittedName>
</protein>
<dbReference type="Proteomes" id="UP000031192">
    <property type="component" value="Unassembled WGS sequence"/>
</dbReference>
<dbReference type="AlphaFoldDB" id="A0A0B4G2W3"/>
<reference evidence="2 3" key="1">
    <citation type="journal article" date="2014" name="Proc. Natl. Acad. Sci. U.S.A.">
        <title>Trajectory and genomic determinants of fungal-pathogen speciation and host adaptation.</title>
        <authorList>
            <person name="Hu X."/>
            <person name="Xiao G."/>
            <person name="Zheng P."/>
            <person name="Shang Y."/>
            <person name="Su Y."/>
            <person name="Zhang X."/>
            <person name="Liu X."/>
            <person name="Zhan S."/>
            <person name="St Leger R.J."/>
            <person name="Wang C."/>
        </authorList>
    </citation>
    <scope>NUCLEOTIDE SEQUENCE [LARGE SCALE GENOMIC DNA]</scope>
    <source>
        <strain evidence="2 3">ARSEF 977</strain>
    </source>
</reference>
<feature type="compositionally biased region" description="Basic and acidic residues" evidence="1">
    <location>
        <begin position="296"/>
        <end position="307"/>
    </location>
</feature>
<keyword evidence="3" id="KW-1185">Reference proteome</keyword>